<gene>
    <name evidence="3" type="ORF">CcCBS67573_g02589</name>
</gene>
<dbReference type="EMBL" id="QEAP01000056">
    <property type="protein sequence ID" value="TPX76127.1"/>
    <property type="molecule type" value="Genomic_DNA"/>
</dbReference>
<evidence type="ECO:0000256" key="2">
    <source>
        <dbReference type="SAM" id="Phobius"/>
    </source>
</evidence>
<dbReference type="Proteomes" id="UP000320333">
    <property type="component" value="Unassembled WGS sequence"/>
</dbReference>
<reference evidence="3 4" key="1">
    <citation type="journal article" date="2019" name="Sci. Rep.">
        <title>Comparative genomics of chytrid fungi reveal insights into the obligate biotrophic and pathogenic lifestyle of Synchytrium endobioticum.</title>
        <authorList>
            <person name="van de Vossenberg B.T.L.H."/>
            <person name="Warris S."/>
            <person name="Nguyen H.D.T."/>
            <person name="van Gent-Pelzer M.P.E."/>
            <person name="Joly D.L."/>
            <person name="van de Geest H.C."/>
            <person name="Bonants P.J.M."/>
            <person name="Smith D.S."/>
            <person name="Levesque C.A."/>
            <person name="van der Lee T.A.J."/>
        </authorList>
    </citation>
    <scope>NUCLEOTIDE SEQUENCE [LARGE SCALE GENOMIC DNA]</scope>
    <source>
        <strain evidence="3 4">CBS 675.73</strain>
    </source>
</reference>
<feature type="region of interest" description="Disordered" evidence="1">
    <location>
        <begin position="1"/>
        <end position="25"/>
    </location>
</feature>
<dbReference type="AlphaFoldDB" id="A0A507FM73"/>
<keyword evidence="2" id="KW-1133">Transmembrane helix</keyword>
<evidence type="ECO:0000256" key="1">
    <source>
        <dbReference type="SAM" id="MobiDB-lite"/>
    </source>
</evidence>
<proteinExistence type="predicted"/>
<keyword evidence="4" id="KW-1185">Reference proteome</keyword>
<comment type="caution">
    <text evidence="3">The sequence shown here is derived from an EMBL/GenBank/DDBJ whole genome shotgun (WGS) entry which is preliminary data.</text>
</comment>
<organism evidence="3 4">
    <name type="scientific">Chytriomyces confervae</name>
    <dbReference type="NCBI Taxonomy" id="246404"/>
    <lineage>
        <taxon>Eukaryota</taxon>
        <taxon>Fungi</taxon>
        <taxon>Fungi incertae sedis</taxon>
        <taxon>Chytridiomycota</taxon>
        <taxon>Chytridiomycota incertae sedis</taxon>
        <taxon>Chytridiomycetes</taxon>
        <taxon>Chytridiales</taxon>
        <taxon>Chytriomycetaceae</taxon>
        <taxon>Chytriomyces</taxon>
    </lineage>
</organism>
<name>A0A507FM73_9FUNG</name>
<evidence type="ECO:0000313" key="4">
    <source>
        <dbReference type="Proteomes" id="UP000320333"/>
    </source>
</evidence>
<keyword evidence="2" id="KW-0472">Membrane</keyword>
<dbReference type="OrthoDB" id="10313645at2759"/>
<evidence type="ECO:0000313" key="3">
    <source>
        <dbReference type="EMBL" id="TPX76127.1"/>
    </source>
</evidence>
<accession>A0A507FM73</accession>
<protein>
    <submittedName>
        <fullName evidence="3">Uncharacterized protein</fullName>
    </submittedName>
</protein>
<sequence length="117" mass="13006">MKSENDAHEGAGNTSNQDSGGPVHLAAAVNNSTGFPFHRNGTELNLDLAIESYGNSLTMDGASSRGVWSAMELLLFLHTLPILYWIYTLFKSRGVKDVEMLKRSDIKNLRQLKRLVR</sequence>
<feature type="transmembrane region" description="Helical" evidence="2">
    <location>
        <begin position="67"/>
        <end position="87"/>
    </location>
</feature>
<keyword evidence="2" id="KW-0812">Transmembrane</keyword>